<comment type="function">
    <text evidence="6 9">Nucleoside triphosphate pyrophosphatase that hydrolyzes 7-methyl-GTP (m(7)GTP). May have a dual role in cell division arrest and in preventing the incorporation of modified nucleotides into cellular nucleic acids.</text>
</comment>
<evidence type="ECO:0000256" key="4">
    <source>
        <dbReference type="ARBA" id="ARBA00023080"/>
    </source>
</evidence>
<keyword evidence="2 9" id="KW-0963">Cytoplasm</keyword>
<evidence type="ECO:0000256" key="5">
    <source>
        <dbReference type="ARBA" id="ARBA00050213"/>
    </source>
</evidence>
<dbReference type="CDD" id="cd00555">
    <property type="entry name" value="Maf"/>
    <property type="match status" value="1"/>
</dbReference>
<comment type="caution">
    <text evidence="9">Lacks conserved residue(s) required for the propagation of feature annotation.</text>
</comment>
<feature type="site" description="Important for substrate specificity" evidence="9">
    <location>
        <position position="71"/>
    </location>
</feature>
<dbReference type="HAMAP" id="MF_00528">
    <property type="entry name" value="Maf"/>
    <property type="match status" value="1"/>
</dbReference>
<evidence type="ECO:0000256" key="7">
    <source>
        <dbReference type="ARBA" id="ARBA00060749"/>
    </source>
</evidence>
<dbReference type="Pfam" id="PF02545">
    <property type="entry name" value="Maf"/>
    <property type="match status" value="1"/>
</dbReference>
<dbReference type="PANTHER" id="PTHR43213:SF10">
    <property type="entry name" value="7-METHYL-GTP PYROPHOSPHATASE"/>
    <property type="match status" value="1"/>
</dbReference>
<dbReference type="OrthoDB" id="9813694at2"/>
<feature type="site" description="Important for substrate specificity" evidence="9">
    <location>
        <position position="155"/>
    </location>
</feature>
<proteinExistence type="inferred from homology"/>
<dbReference type="EMBL" id="JPKR02000002">
    <property type="protein sequence ID" value="KGD73677.1"/>
    <property type="molecule type" value="Genomic_DNA"/>
</dbReference>
<comment type="subcellular location">
    <subcellularLocation>
        <location evidence="1 9">Cytoplasm</location>
    </subcellularLocation>
</comment>
<evidence type="ECO:0000313" key="10">
    <source>
        <dbReference type="EMBL" id="KGD73677.1"/>
    </source>
</evidence>
<comment type="cofactor">
    <cofactor evidence="9">
        <name>a divalent metal cation</name>
        <dbReference type="ChEBI" id="CHEBI:60240"/>
    </cofactor>
</comment>
<comment type="catalytic activity">
    <reaction evidence="5 9">
        <text>N(7)-methyl-GTP + H2O = N(7)-methyl-GMP + diphosphate + H(+)</text>
        <dbReference type="Rhea" id="RHEA:58744"/>
        <dbReference type="ChEBI" id="CHEBI:15377"/>
        <dbReference type="ChEBI" id="CHEBI:15378"/>
        <dbReference type="ChEBI" id="CHEBI:33019"/>
        <dbReference type="ChEBI" id="CHEBI:58285"/>
        <dbReference type="ChEBI" id="CHEBI:87133"/>
    </reaction>
</comment>
<dbReference type="GO" id="GO:0009117">
    <property type="term" value="P:nucleotide metabolic process"/>
    <property type="evidence" value="ECO:0007669"/>
    <property type="project" value="UniProtKB-KW"/>
</dbReference>
<feature type="active site" description="Proton acceptor" evidence="9">
    <location>
        <position position="70"/>
    </location>
</feature>
<name>A0A095TAF0_9GAMM</name>
<evidence type="ECO:0000256" key="2">
    <source>
        <dbReference type="ARBA" id="ARBA00022490"/>
    </source>
</evidence>
<comment type="similarity">
    <text evidence="7 9">Belongs to the Maf family. YceF subfamily.</text>
</comment>
<comment type="caution">
    <text evidence="10">The sequence shown here is derived from an EMBL/GenBank/DDBJ whole genome shotgun (WGS) entry which is preliminary data.</text>
</comment>
<dbReference type="InterPro" id="IPR003697">
    <property type="entry name" value="Maf-like"/>
</dbReference>
<accession>A0A095TAF0</accession>
<dbReference type="PANTHER" id="PTHR43213">
    <property type="entry name" value="BIFUNCTIONAL DTTP/UTP PYROPHOSPHATASE/METHYLTRANSFERASE PROTEIN-RELATED"/>
    <property type="match status" value="1"/>
</dbReference>
<gene>
    <name evidence="10" type="ORF">HA49_10530</name>
</gene>
<organism evidence="10 11">
    <name type="scientific">Tatumella morbirosei</name>
    <dbReference type="NCBI Taxonomy" id="642227"/>
    <lineage>
        <taxon>Bacteria</taxon>
        <taxon>Pseudomonadati</taxon>
        <taxon>Pseudomonadota</taxon>
        <taxon>Gammaproteobacteria</taxon>
        <taxon>Enterobacterales</taxon>
        <taxon>Erwiniaceae</taxon>
        <taxon>Tatumella</taxon>
    </lineage>
</organism>
<protein>
    <recommendedName>
        <fullName evidence="8 9">7-methyl-GTP pyrophosphatase</fullName>
        <shortName evidence="9">m(7)GTP pyrophosphatase</shortName>
        <ecNumber evidence="9">3.6.1.-</ecNumber>
    </recommendedName>
</protein>
<dbReference type="PIRSF" id="PIRSF006305">
    <property type="entry name" value="Maf"/>
    <property type="match status" value="1"/>
</dbReference>
<dbReference type="RefSeq" id="WP_038020069.1">
    <property type="nucleotide sequence ID" value="NZ_JPKR02000002.1"/>
</dbReference>
<dbReference type="EC" id="3.6.1.-" evidence="9"/>
<dbReference type="NCBIfam" id="TIGR00172">
    <property type="entry name" value="maf"/>
    <property type="match status" value="1"/>
</dbReference>
<dbReference type="SUPFAM" id="SSF52972">
    <property type="entry name" value="ITPase-like"/>
    <property type="match status" value="1"/>
</dbReference>
<dbReference type="InterPro" id="IPR029001">
    <property type="entry name" value="ITPase-like_fam"/>
</dbReference>
<evidence type="ECO:0000256" key="9">
    <source>
        <dbReference type="HAMAP-Rule" id="MF_00528"/>
    </source>
</evidence>
<evidence type="ECO:0000256" key="8">
    <source>
        <dbReference type="ARBA" id="ARBA00068163"/>
    </source>
</evidence>
<dbReference type="AlphaFoldDB" id="A0A095TAF0"/>
<evidence type="ECO:0000256" key="3">
    <source>
        <dbReference type="ARBA" id="ARBA00022801"/>
    </source>
</evidence>
<evidence type="ECO:0000256" key="1">
    <source>
        <dbReference type="ARBA" id="ARBA00004496"/>
    </source>
</evidence>
<keyword evidence="11" id="KW-1185">Reference proteome</keyword>
<feature type="site" description="Important for substrate specificity" evidence="9">
    <location>
        <position position="13"/>
    </location>
</feature>
<sequence length="200" mass="21597">MKQPLLLASSSPFRQALLAKLGLPFTCASPDIDESPLQGETAGQLVVRLAQQKALALADSAPQSLIIGSDQAGVLNGTFLGKPHTAARAHEQLRAASGQCVTFYTGLALYCARRRQFWQCCETYQVTFRDLRDEEIEAYIAREQPLNCAGSFKSEGLGITLFESLQGRDPNTLVGLPLIALCGFLREAGLDPLTCLPDAL</sequence>
<dbReference type="Gene3D" id="3.90.950.10">
    <property type="match status" value="1"/>
</dbReference>
<keyword evidence="4 9" id="KW-0546">Nucleotide metabolism</keyword>
<evidence type="ECO:0000313" key="11">
    <source>
        <dbReference type="Proteomes" id="UP000029577"/>
    </source>
</evidence>
<evidence type="ECO:0000256" key="6">
    <source>
        <dbReference type="ARBA" id="ARBA00053369"/>
    </source>
</evidence>
<keyword evidence="3 9" id="KW-0378">Hydrolase</keyword>
<dbReference type="eggNOG" id="COG0424">
    <property type="taxonomic scope" value="Bacteria"/>
</dbReference>
<dbReference type="FunFam" id="3.90.950.10:FF:000005">
    <property type="entry name" value="7-methyl-GTP pyrophosphatase"/>
    <property type="match status" value="1"/>
</dbReference>
<dbReference type="GO" id="GO:0047429">
    <property type="term" value="F:nucleoside triphosphate diphosphatase activity"/>
    <property type="evidence" value="ECO:0007669"/>
    <property type="project" value="InterPro"/>
</dbReference>
<dbReference type="STRING" id="642227.HA49_10530"/>
<dbReference type="Proteomes" id="UP000029577">
    <property type="component" value="Unassembled WGS sequence"/>
</dbReference>
<dbReference type="GO" id="GO:0005737">
    <property type="term" value="C:cytoplasm"/>
    <property type="evidence" value="ECO:0007669"/>
    <property type="project" value="UniProtKB-SubCell"/>
</dbReference>
<reference evidence="10" key="1">
    <citation type="submission" date="2014-12" db="EMBL/GenBank/DDBJ databases">
        <title>The draft genome of the Tatumella morbirosei type strain, LMG23360T isolated from pineapple rot.</title>
        <authorList>
            <person name="Smits T.H."/>
            <person name="Palmer M."/>
            <person name="Venter S.N."/>
            <person name="Duffy B."/>
            <person name="Steenkamp E.T."/>
            <person name="Chan W.Y."/>
            <person name="Coutinho T.A."/>
            <person name="Coetzee M.P."/>
            <person name="De Maayer P."/>
        </authorList>
    </citation>
    <scope>NUCLEOTIDE SEQUENCE [LARGE SCALE GENOMIC DNA]</scope>
    <source>
        <strain evidence="10">LMG 23360</strain>
    </source>
</reference>